<evidence type="ECO:0000259" key="5">
    <source>
        <dbReference type="Pfam" id="PF04542"/>
    </source>
</evidence>
<dbReference type="STRING" id="1492738.FEM21_10260"/>
<dbReference type="NCBIfam" id="TIGR02937">
    <property type="entry name" value="sigma70-ECF"/>
    <property type="match status" value="1"/>
</dbReference>
<reference evidence="7 8" key="1">
    <citation type="submission" date="2014-05" db="EMBL/GenBank/DDBJ databases">
        <title>Genome Sequence of Flavobacterium sp. EM1321.</title>
        <authorList>
            <person name="Shin S.-K."/>
            <person name="Yi H."/>
        </authorList>
    </citation>
    <scope>NUCLEOTIDE SEQUENCE [LARGE SCALE GENOMIC DNA]</scope>
    <source>
        <strain evidence="7 8">EM1321</strain>
    </source>
</reference>
<evidence type="ECO:0000256" key="1">
    <source>
        <dbReference type="ARBA" id="ARBA00010641"/>
    </source>
</evidence>
<evidence type="ECO:0000256" key="4">
    <source>
        <dbReference type="ARBA" id="ARBA00023163"/>
    </source>
</evidence>
<dbReference type="SUPFAM" id="SSF88946">
    <property type="entry name" value="Sigma2 domain of RNA polymerase sigma factors"/>
    <property type="match status" value="1"/>
</dbReference>
<comment type="caution">
    <text evidence="7">The sequence shown here is derived from an EMBL/GenBank/DDBJ whole genome shotgun (WGS) entry which is preliminary data.</text>
</comment>
<evidence type="ECO:0000313" key="8">
    <source>
        <dbReference type="Proteomes" id="UP000027064"/>
    </source>
</evidence>
<dbReference type="Gene3D" id="1.10.1740.10">
    <property type="match status" value="1"/>
</dbReference>
<name>A0A066WYX9_9FLAO</name>
<dbReference type="eggNOG" id="COG1595">
    <property type="taxonomic scope" value="Bacteria"/>
</dbReference>
<proteinExistence type="inferred from homology"/>
<keyword evidence="4" id="KW-0804">Transcription</keyword>
<dbReference type="Pfam" id="PF08281">
    <property type="entry name" value="Sigma70_r4_2"/>
    <property type="match status" value="1"/>
</dbReference>
<evidence type="ECO:0000259" key="6">
    <source>
        <dbReference type="Pfam" id="PF08281"/>
    </source>
</evidence>
<dbReference type="EMBL" id="JNCA01000009">
    <property type="protein sequence ID" value="KDN55835.1"/>
    <property type="molecule type" value="Genomic_DNA"/>
</dbReference>
<dbReference type="GO" id="GO:0016987">
    <property type="term" value="F:sigma factor activity"/>
    <property type="evidence" value="ECO:0007669"/>
    <property type="project" value="UniProtKB-KW"/>
</dbReference>
<dbReference type="InterPro" id="IPR013324">
    <property type="entry name" value="RNA_pol_sigma_r3/r4-like"/>
</dbReference>
<protein>
    <submittedName>
        <fullName evidence="7">Uncharacterized protein</fullName>
    </submittedName>
</protein>
<dbReference type="PANTHER" id="PTHR43133">
    <property type="entry name" value="RNA POLYMERASE ECF-TYPE SIGMA FACTO"/>
    <property type="match status" value="1"/>
</dbReference>
<evidence type="ECO:0000313" key="7">
    <source>
        <dbReference type="EMBL" id="KDN55835.1"/>
    </source>
</evidence>
<keyword evidence="2" id="KW-0805">Transcription regulation</keyword>
<dbReference type="PANTHER" id="PTHR43133:SF46">
    <property type="entry name" value="RNA POLYMERASE SIGMA-70 FACTOR ECF SUBFAMILY"/>
    <property type="match status" value="1"/>
</dbReference>
<dbReference type="RefSeq" id="WP_035658586.1">
    <property type="nucleotide sequence ID" value="NZ_JNCA01000009.1"/>
</dbReference>
<organism evidence="7 8">
    <name type="scientific">Flavobacterium seoulense</name>
    <dbReference type="NCBI Taxonomy" id="1492738"/>
    <lineage>
        <taxon>Bacteria</taxon>
        <taxon>Pseudomonadati</taxon>
        <taxon>Bacteroidota</taxon>
        <taxon>Flavobacteriia</taxon>
        <taxon>Flavobacteriales</taxon>
        <taxon>Flavobacteriaceae</taxon>
        <taxon>Flavobacterium</taxon>
    </lineage>
</organism>
<evidence type="ECO:0000256" key="2">
    <source>
        <dbReference type="ARBA" id="ARBA00023015"/>
    </source>
</evidence>
<dbReference type="InterPro" id="IPR013249">
    <property type="entry name" value="RNA_pol_sigma70_r4_t2"/>
</dbReference>
<accession>A0A066WYX9</accession>
<dbReference type="CDD" id="cd06171">
    <property type="entry name" value="Sigma70_r4"/>
    <property type="match status" value="1"/>
</dbReference>
<dbReference type="GO" id="GO:0003677">
    <property type="term" value="F:DNA binding"/>
    <property type="evidence" value="ECO:0007669"/>
    <property type="project" value="InterPro"/>
</dbReference>
<dbReference type="Pfam" id="PF04542">
    <property type="entry name" value="Sigma70_r2"/>
    <property type="match status" value="1"/>
</dbReference>
<dbReference type="InterPro" id="IPR036388">
    <property type="entry name" value="WH-like_DNA-bd_sf"/>
</dbReference>
<dbReference type="Gene3D" id="1.10.10.10">
    <property type="entry name" value="Winged helix-like DNA-binding domain superfamily/Winged helix DNA-binding domain"/>
    <property type="match status" value="1"/>
</dbReference>
<comment type="similarity">
    <text evidence="1">Belongs to the sigma-70 factor family. ECF subfamily.</text>
</comment>
<dbReference type="InterPro" id="IPR014284">
    <property type="entry name" value="RNA_pol_sigma-70_dom"/>
</dbReference>
<keyword evidence="3" id="KW-0731">Sigma factor</keyword>
<feature type="domain" description="RNA polymerase sigma factor 70 region 4 type 2" evidence="6">
    <location>
        <begin position="110"/>
        <end position="160"/>
    </location>
</feature>
<dbReference type="Proteomes" id="UP000027064">
    <property type="component" value="Unassembled WGS sequence"/>
</dbReference>
<keyword evidence="8" id="KW-1185">Reference proteome</keyword>
<evidence type="ECO:0000256" key="3">
    <source>
        <dbReference type="ARBA" id="ARBA00023082"/>
    </source>
</evidence>
<feature type="domain" description="RNA polymerase sigma-70 region 2" evidence="5">
    <location>
        <begin position="27"/>
        <end position="78"/>
    </location>
</feature>
<dbReference type="OrthoDB" id="9772248at2"/>
<dbReference type="AlphaFoldDB" id="A0A066WYX9"/>
<gene>
    <name evidence="7" type="ORF">FEM21_10260</name>
</gene>
<sequence>MSSHKDLKIFESLYKEHFAYFSLVSFNITKDKDVAKDVVQDFFIYLWEKEEAINFTTSFKAYGTRAIKNLSLQHLEKSKTISIDTKKIILPKMEEQTIFENSEENKKPKIETLVEKIPQARREIFMSHIVEGHSYAEIAEMYNISINTVKTQMKRAYAFLREFENSSTLTLIGTLYLLFRN</sequence>
<dbReference type="InterPro" id="IPR039425">
    <property type="entry name" value="RNA_pol_sigma-70-like"/>
</dbReference>
<dbReference type="GO" id="GO:0006352">
    <property type="term" value="P:DNA-templated transcription initiation"/>
    <property type="evidence" value="ECO:0007669"/>
    <property type="project" value="InterPro"/>
</dbReference>
<dbReference type="PATRIC" id="fig|1492738.3.peg.1019"/>
<dbReference type="InterPro" id="IPR013325">
    <property type="entry name" value="RNA_pol_sigma_r2"/>
</dbReference>
<dbReference type="SUPFAM" id="SSF88659">
    <property type="entry name" value="Sigma3 and sigma4 domains of RNA polymerase sigma factors"/>
    <property type="match status" value="1"/>
</dbReference>
<dbReference type="InterPro" id="IPR007627">
    <property type="entry name" value="RNA_pol_sigma70_r2"/>
</dbReference>